<evidence type="ECO:0000259" key="1">
    <source>
        <dbReference type="Pfam" id="PF01458"/>
    </source>
</evidence>
<accession>G9WYR6</accession>
<dbReference type="Pfam" id="PF01458">
    <property type="entry name" value="SUFBD_core"/>
    <property type="match status" value="1"/>
</dbReference>
<proteinExistence type="predicted"/>
<sequence>MLANVISSPTFRYLKGNKADIEFEDITPKPYANVDDNSKAEELNKEFKNLEIGVNKELVQLNNEKANARYIIKVDKDTDKTIKYELSAKNDVLLDDIKIQAEKNTKSSFIIDYSNKENEKTFRNSVLYVYAKENANVDIFLVSRQNDNAKIYQSVGVITKENANVNLYQVELGMGDKLFSCQANVDGNKSVFNIDGAYFLEKKQTFDMLYNVNLFGAQSESQITVNGVQKDESRKVFKGTLDFKRGARASKGSESEYVTLLDKTVRSKSLPIILCSEENITGNHAASAGQIDEDMLFYIMSRGFSRDEATSLIVEARLVPVIDKLPDTKLRDTLLENLKEKMTRR</sequence>
<dbReference type="BioCyc" id="EBAC796937-HMP:GMGH-1322-MONOMER"/>
<dbReference type="PANTHER" id="PTHR43575">
    <property type="entry name" value="PROTEIN ABCI7, CHLOROPLASTIC"/>
    <property type="match status" value="1"/>
</dbReference>
<dbReference type="AlphaFoldDB" id="G9WYR6"/>
<dbReference type="InterPro" id="IPR055346">
    <property type="entry name" value="Fe-S_cluster_assembly_SufBD"/>
</dbReference>
<dbReference type="Proteomes" id="UP000006437">
    <property type="component" value="Unassembled WGS sequence"/>
</dbReference>
<reference evidence="2 3" key="1">
    <citation type="submission" date="2011-08" db="EMBL/GenBank/DDBJ databases">
        <title>The Genome Sequence of Eubacteriaceae bacterium ACC19a.</title>
        <authorList>
            <consortium name="The Broad Institute Genome Sequencing Platform"/>
            <person name="Earl A."/>
            <person name="Ward D."/>
            <person name="Feldgarden M."/>
            <person name="Gevers D."/>
            <person name="Sizova M."/>
            <person name="Hazen A."/>
            <person name="Epstein S."/>
            <person name="Young S.K."/>
            <person name="Zeng Q."/>
            <person name="Gargeya S."/>
            <person name="Fitzgerald M."/>
            <person name="Haas B."/>
            <person name="Abouelleil A."/>
            <person name="Alvarado L."/>
            <person name="Arachchi H.M."/>
            <person name="Berlin A."/>
            <person name="Brown A."/>
            <person name="Chapman S.B."/>
            <person name="Chen Z."/>
            <person name="Dunbar C."/>
            <person name="Freedman E."/>
            <person name="Gearin G."/>
            <person name="Gellesch M."/>
            <person name="Goldberg J."/>
            <person name="Griggs A."/>
            <person name="Gujja S."/>
            <person name="Heiman D."/>
            <person name="Howarth C."/>
            <person name="Larson L."/>
            <person name="Lui A."/>
            <person name="MacDonald P.J.P."/>
            <person name="Montmayeur A."/>
            <person name="Murphy C."/>
            <person name="Neiman D."/>
            <person name="Pearson M."/>
            <person name="Priest M."/>
            <person name="Roberts A."/>
            <person name="Saif S."/>
            <person name="Shea T."/>
            <person name="Shenoy N."/>
            <person name="Sisk P."/>
            <person name="Stolte C."/>
            <person name="Sykes S."/>
            <person name="Wortman J."/>
            <person name="Nusbaum C."/>
            <person name="Birren B."/>
        </authorList>
    </citation>
    <scope>NUCLEOTIDE SEQUENCE [LARGE SCALE GENOMIC DNA]</scope>
    <source>
        <strain evidence="2 3">ACC19a</strain>
    </source>
</reference>
<dbReference type="PANTHER" id="PTHR43575:SF1">
    <property type="entry name" value="PROTEIN ABCI7, CHLOROPLASTIC"/>
    <property type="match status" value="1"/>
</dbReference>
<dbReference type="GO" id="GO:0016226">
    <property type="term" value="P:iron-sulfur cluster assembly"/>
    <property type="evidence" value="ECO:0007669"/>
    <property type="project" value="InterPro"/>
</dbReference>
<dbReference type="InterPro" id="IPR000825">
    <property type="entry name" value="SUF_FeS_clus_asmbl_SufBD_core"/>
</dbReference>
<dbReference type="InterPro" id="IPR037284">
    <property type="entry name" value="SUF_FeS_clus_asmbl_SufBD_sf"/>
</dbReference>
<name>G9WYR6_9FIRM</name>
<feature type="domain" description="SUF system FeS cluster assembly SufBD core" evidence="1">
    <location>
        <begin position="88"/>
        <end position="316"/>
    </location>
</feature>
<dbReference type="RefSeq" id="WP_009525550.1">
    <property type="nucleotide sequence ID" value="NZ_JH414553.1"/>
</dbReference>
<protein>
    <recommendedName>
        <fullName evidence="1">SUF system FeS cluster assembly SufBD core domain-containing protein</fullName>
    </recommendedName>
</protein>
<dbReference type="SUPFAM" id="SSF101960">
    <property type="entry name" value="Stabilizer of iron transporter SufD"/>
    <property type="match status" value="1"/>
</dbReference>
<dbReference type="EMBL" id="AFZE01000004">
    <property type="protein sequence ID" value="EHL16248.1"/>
    <property type="molecule type" value="Genomic_DNA"/>
</dbReference>
<evidence type="ECO:0000313" key="2">
    <source>
        <dbReference type="EMBL" id="EHL16248.1"/>
    </source>
</evidence>
<gene>
    <name evidence="2" type="ORF">HMPREF9629_01317</name>
</gene>
<dbReference type="HOGENOM" id="CLU_026231_2_0_9"/>
<comment type="caution">
    <text evidence="2">The sequence shown here is derived from an EMBL/GenBank/DDBJ whole genome shotgun (WGS) entry which is preliminary data.</text>
</comment>
<dbReference type="PATRIC" id="fig|796937.3.peg.510"/>
<evidence type="ECO:0000313" key="3">
    <source>
        <dbReference type="Proteomes" id="UP000006437"/>
    </source>
</evidence>
<organism evidence="2 3">
    <name type="scientific">Peptoanaerobacter stomatis</name>
    <dbReference type="NCBI Taxonomy" id="796937"/>
    <lineage>
        <taxon>Bacteria</taxon>
        <taxon>Bacillati</taxon>
        <taxon>Bacillota</taxon>
        <taxon>Clostridia</taxon>
        <taxon>Peptostreptococcales</taxon>
        <taxon>Filifactoraceae</taxon>
        <taxon>Peptoanaerobacter</taxon>
    </lineage>
</organism>